<reference evidence="4" key="5">
    <citation type="submission" date="2015-06" db="UniProtKB">
        <authorList>
            <consortium name="EnsemblFungi"/>
        </authorList>
    </citation>
    <scope>IDENTIFICATION</scope>
    <source>
        <strain evidence="4">ATCC 64411</strain>
    </source>
</reference>
<gene>
    <name evidence="3" type="ORF">MAPG_08471</name>
</gene>
<evidence type="ECO:0000256" key="2">
    <source>
        <dbReference type="SAM" id="SignalP"/>
    </source>
</evidence>
<dbReference type="EnsemblFungi" id="MAPG_08471T0">
    <property type="protein sequence ID" value="MAPG_08471T0"/>
    <property type="gene ID" value="MAPG_08471"/>
</dbReference>
<protein>
    <submittedName>
        <fullName evidence="3 4">Uncharacterized protein</fullName>
    </submittedName>
</protein>
<feature type="chain" id="PRO_5009385780" evidence="2">
    <location>
        <begin position="20"/>
        <end position="181"/>
    </location>
</feature>
<feature type="region of interest" description="Disordered" evidence="1">
    <location>
        <begin position="125"/>
        <end position="149"/>
    </location>
</feature>
<dbReference type="AlphaFoldDB" id="A0A0C4E7F8"/>
<dbReference type="Proteomes" id="UP000011715">
    <property type="component" value="Unassembled WGS sequence"/>
</dbReference>
<keyword evidence="5" id="KW-1185">Reference proteome</keyword>
<dbReference type="EMBL" id="ADBL01002054">
    <property type="status" value="NOT_ANNOTATED_CDS"/>
    <property type="molecule type" value="Genomic_DNA"/>
</dbReference>
<feature type="signal peptide" evidence="2">
    <location>
        <begin position="1"/>
        <end position="19"/>
    </location>
</feature>
<evidence type="ECO:0000313" key="3">
    <source>
        <dbReference type="EMBL" id="KLU89500.1"/>
    </source>
</evidence>
<keyword evidence="2" id="KW-0732">Signal</keyword>
<dbReference type="EMBL" id="GL876973">
    <property type="protein sequence ID" value="KLU89500.1"/>
    <property type="molecule type" value="Genomic_DNA"/>
</dbReference>
<feature type="region of interest" description="Disordered" evidence="1">
    <location>
        <begin position="24"/>
        <end position="50"/>
    </location>
</feature>
<organism evidence="4 5">
    <name type="scientific">Magnaporthiopsis poae (strain ATCC 64411 / 73-15)</name>
    <name type="common">Kentucky bluegrass fungus</name>
    <name type="synonym">Magnaporthe poae</name>
    <dbReference type="NCBI Taxonomy" id="644358"/>
    <lineage>
        <taxon>Eukaryota</taxon>
        <taxon>Fungi</taxon>
        <taxon>Dikarya</taxon>
        <taxon>Ascomycota</taxon>
        <taxon>Pezizomycotina</taxon>
        <taxon>Sordariomycetes</taxon>
        <taxon>Sordariomycetidae</taxon>
        <taxon>Magnaporthales</taxon>
        <taxon>Magnaporthaceae</taxon>
        <taxon>Magnaporthiopsis</taxon>
    </lineage>
</organism>
<reference evidence="5" key="2">
    <citation type="submission" date="2010-05" db="EMBL/GenBank/DDBJ databases">
        <title>The genome sequence of Magnaporthe poae strain ATCC 64411.</title>
        <authorList>
            <person name="Ma L.-J."/>
            <person name="Dead R."/>
            <person name="Young S."/>
            <person name="Zeng Q."/>
            <person name="Koehrsen M."/>
            <person name="Alvarado L."/>
            <person name="Berlin A."/>
            <person name="Chapman S.B."/>
            <person name="Chen Z."/>
            <person name="Freedman E."/>
            <person name="Gellesch M."/>
            <person name="Goldberg J."/>
            <person name="Griggs A."/>
            <person name="Gujja S."/>
            <person name="Heilman E.R."/>
            <person name="Heiman D."/>
            <person name="Hepburn T."/>
            <person name="Howarth C."/>
            <person name="Jen D."/>
            <person name="Larson L."/>
            <person name="Mehta T."/>
            <person name="Neiman D."/>
            <person name="Pearson M."/>
            <person name="Roberts A."/>
            <person name="Saif S."/>
            <person name="Shea T."/>
            <person name="Shenoy N."/>
            <person name="Sisk P."/>
            <person name="Stolte C."/>
            <person name="Sykes S."/>
            <person name="Walk T."/>
            <person name="White J."/>
            <person name="Yandava C."/>
            <person name="Haas B."/>
            <person name="Nusbaum C."/>
            <person name="Birren B."/>
        </authorList>
    </citation>
    <scope>NUCLEOTIDE SEQUENCE [LARGE SCALE GENOMIC DNA]</scope>
    <source>
        <strain evidence="5">ATCC 64411 / 73-15</strain>
    </source>
</reference>
<evidence type="ECO:0000256" key="1">
    <source>
        <dbReference type="SAM" id="MobiDB-lite"/>
    </source>
</evidence>
<sequence>MHASTFIAVLTAAAGLVSAAPAGTAAKTPDTKTPAPAGTAGQTAGDKKEASWLDKDPGWLKLKDYAPPQFPQILYPEEYPVLSEARRPTDPAKVAARKKVAYQRCTSNEMDIAVWKLEKALRPDGTSDKNWVQPWQQRKKPEDGPMLPKDWVNPCKELIAKSKPLIEAQNKAKPKDNNWVW</sequence>
<evidence type="ECO:0000313" key="5">
    <source>
        <dbReference type="Proteomes" id="UP000011715"/>
    </source>
</evidence>
<accession>A0A0C4E7F8</accession>
<proteinExistence type="predicted"/>
<reference evidence="3" key="1">
    <citation type="submission" date="2010-05" db="EMBL/GenBank/DDBJ databases">
        <title>The Genome Sequence of Magnaporthe poae strain ATCC 64411.</title>
        <authorList>
            <consortium name="The Broad Institute Genome Sequencing Platform"/>
            <consortium name="Broad Institute Genome Sequencing Center for Infectious Disease"/>
            <person name="Ma L.-J."/>
            <person name="Dead R."/>
            <person name="Young S."/>
            <person name="Zeng Q."/>
            <person name="Koehrsen M."/>
            <person name="Alvarado L."/>
            <person name="Berlin A."/>
            <person name="Chapman S.B."/>
            <person name="Chen Z."/>
            <person name="Freedman E."/>
            <person name="Gellesch M."/>
            <person name="Goldberg J."/>
            <person name="Griggs A."/>
            <person name="Gujja S."/>
            <person name="Heilman E.R."/>
            <person name="Heiman D."/>
            <person name="Hepburn T."/>
            <person name="Howarth C."/>
            <person name="Jen D."/>
            <person name="Larson L."/>
            <person name="Mehta T."/>
            <person name="Neiman D."/>
            <person name="Pearson M."/>
            <person name="Roberts A."/>
            <person name="Saif S."/>
            <person name="Shea T."/>
            <person name="Shenoy N."/>
            <person name="Sisk P."/>
            <person name="Stolte C."/>
            <person name="Sykes S."/>
            <person name="Walk T."/>
            <person name="White J."/>
            <person name="Yandava C."/>
            <person name="Haas B."/>
            <person name="Nusbaum C."/>
            <person name="Birren B."/>
        </authorList>
    </citation>
    <scope>NUCLEOTIDE SEQUENCE</scope>
    <source>
        <strain evidence="3">ATCC 64411</strain>
    </source>
</reference>
<reference evidence="4" key="4">
    <citation type="journal article" date="2015" name="G3 (Bethesda)">
        <title>Genome sequences of three phytopathogenic species of the Magnaporthaceae family of fungi.</title>
        <authorList>
            <person name="Okagaki L.H."/>
            <person name="Nunes C.C."/>
            <person name="Sailsbery J."/>
            <person name="Clay B."/>
            <person name="Brown D."/>
            <person name="John T."/>
            <person name="Oh Y."/>
            <person name="Young N."/>
            <person name="Fitzgerald M."/>
            <person name="Haas B.J."/>
            <person name="Zeng Q."/>
            <person name="Young S."/>
            <person name="Adiconis X."/>
            <person name="Fan L."/>
            <person name="Levin J.Z."/>
            <person name="Mitchell T.K."/>
            <person name="Okubara P.A."/>
            <person name="Farman M.L."/>
            <person name="Kohn L.M."/>
            <person name="Birren B."/>
            <person name="Ma L.-J."/>
            <person name="Dean R.A."/>
        </authorList>
    </citation>
    <scope>NUCLEOTIDE SEQUENCE</scope>
    <source>
        <strain evidence="4">ATCC 64411 / 73-15</strain>
    </source>
</reference>
<reference evidence="3" key="3">
    <citation type="submission" date="2011-03" db="EMBL/GenBank/DDBJ databases">
        <title>Annotation of Magnaporthe poae ATCC 64411.</title>
        <authorList>
            <person name="Ma L.-J."/>
            <person name="Dead R."/>
            <person name="Young S.K."/>
            <person name="Zeng Q."/>
            <person name="Gargeya S."/>
            <person name="Fitzgerald M."/>
            <person name="Haas B."/>
            <person name="Abouelleil A."/>
            <person name="Alvarado L."/>
            <person name="Arachchi H.M."/>
            <person name="Berlin A."/>
            <person name="Brown A."/>
            <person name="Chapman S.B."/>
            <person name="Chen Z."/>
            <person name="Dunbar C."/>
            <person name="Freedman E."/>
            <person name="Gearin G."/>
            <person name="Gellesch M."/>
            <person name="Goldberg J."/>
            <person name="Griggs A."/>
            <person name="Gujja S."/>
            <person name="Heiman D."/>
            <person name="Howarth C."/>
            <person name="Larson L."/>
            <person name="Lui A."/>
            <person name="MacDonald P.J.P."/>
            <person name="Mehta T."/>
            <person name="Montmayeur A."/>
            <person name="Murphy C."/>
            <person name="Neiman D."/>
            <person name="Pearson M."/>
            <person name="Priest M."/>
            <person name="Roberts A."/>
            <person name="Saif S."/>
            <person name="Shea T."/>
            <person name="Shenoy N."/>
            <person name="Sisk P."/>
            <person name="Stolte C."/>
            <person name="Sykes S."/>
            <person name="Yandava C."/>
            <person name="Wortman J."/>
            <person name="Nusbaum C."/>
            <person name="Birren B."/>
        </authorList>
    </citation>
    <scope>NUCLEOTIDE SEQUENCE</scope>
    <source>
        <strain evidence="3">ATCC 64411</strain>
    </source>
</reference>
<feature type="compositionally biased region" description="Low complexity" evidence="1">
    <location>
        <begin position="24"/>
        <end position="44"/>
    </location>
</feature>
<name>A0A0C4E7F8_MAGP6</name>
<dbReference type="VEuPathDB" id="FungiDB:MAPG_08471"/>
<evidence type="ECO:0000313" key="4">
    <source>
        <dbReference type="EnsemblFungi" id="MAPG_08471T0"/>
    </source>
</evidence>